<dbReference type="EMBL" id="JYKN01000979">
    <property type="protein sequence ID" value="KKK22169.1"/>
    <property type="molecule type" value="Genomic_DNA"/>
</dbReference>
<dbReference type="Pfam" id="PF14310">
    <property type="entry name" value="Fn3-like"/>
    <property type="match status" value="1"/>
</dbReference>
<evidence type="ECO:0000256" key="2">
    <source>
        <dbReference type="ARBA" id="ARBA00005336"/>
    </source>
</evidence>
<comment type="caution">
    <text evidence="10">The sequence shown here is derived from an EMBL/GenBank/DDBJ whole genome shotgun (WGS) entry which is preliminary data.</text>
</comment>
<keyword evidence="4" id="KW-0378">Hydrolase</keyword>
<proteinExistence type="inferred from homology"/>
<evidence type="ECO:0000259" key="9">
    <source>
        <dbReference type="SMART" id="SM01217"/>
    </source>
</evidence>
<dbReference type="GO" id="GO:0008422">
    <property type="term" value="F:beta-glucosidase activity"/>
    <property type="evidence" value="ECO:0007669"/>
    <property type="project" value="UniProtKB-EC"/>
</dbReference>
<evidence type="ECO:0000256" key="7">
    <source>
        <dbReference type="ARBA" id="ARBA00023326"/>
    </source>
</evidence>
<evidence type="ECO:0000256" key="6">
    <source>
        <dbReference type="ARBA" id="ARBA00023295"/>
    </source>
</evidence>
<organism evidence="10 11">
    <name type="scientific">Aspergillus ochraceoroseus</name>
    <dbReference type="NCBI Taxonomy" id="138278"/>
    <lineage>
        <taxon>Eukaryota</taxon>
        <taxon>Fungi</taxon>
        <taxon>Dikarya</taxon>
        <taxon>Ascomycota</taxon>
        <taxon>Pezizomycotina</taxon>
        <taxon>Eurotiomycetes</taxon>
        <taxon>Eurotiomycetidae</taxon>
        <taxon>Eurotiales</taxon>
        <taxon>Aspergillaceae</taxon>
        <taxon>Aspergillus</taxon>
        <taxon>Aspergillus subgen. Nidulantes</taxon>
    </lineage>
</organism>
<keyword evidence="6" id="KW-0326">Glycosidase</keyword>
<keyword evidence="11" id="KW-1185">Reference proteome</keyword>
<feature type="non-terminal residue" evidence="10">
    <location>
        <position position="1"/>
    </location>
</feature>
<evidence type="ECO:0000256" key="1">
    <source>
        <dbReference type="ARBA" id="ARBA00000448"/>
    </source>
</evidence>
<feature type="region of interest" description="Disordered" evidence="8">
    <location>
        <begin position="52"/>
        <end position="82"/>
    </location>
</feature>
<keyword evidence="7" id="KW-0624">Polysaccharide degradation</keyword>
<dbReference type="AlphaFoldDB" id="A0A0F8URK4"/>
<evidence type="ECO:0000313" key="11">
    <source>
        <dbReference type="Proteomes" id="UP000034947"/>
    </source>
</evidence>
<protein>
    <recommendedName>
        <fullName evidence="3">beta-glucosidase</fullName>
        <ecNumber evidence="3">3.2.1.21</ecNumber>
    </recommendedName>
</protein>
<dbReference type="EC" id="3.2.1.21" evidence="3"/>
<dbReference type="PANTHER" id="PTHR42715">
    <property type="entry name" value="BETA-GLUCOSIDASE"/>
    <property type="match status" value="1"/>
</dbReference>
<dbReference type="Gene3D" id="2.60.40.10">
    <property type="entry name" value="Immunoglobulins"/>
    <property type="match status" value="1"/>
</dbReference>
<keyword evidence="5" id="KW-0119">Carbohydrate metabolism</keyword>
<feature type="domain" description="Fibronectin type III-like" evidence="9">
    <location>
        <begin position="43"/>
        <end position="139"/>
    </location>
</feature>
<feature type="non-terminal residue" evidence="10">
    <location>
        <position position="151"/>
    </location>
</feature>
<dbReference type="InterPro" id="IPR050288">
    <property type="entry name" value="Cellulose_deg_GH3"/>
</dbReference>
<feature type="compositionally biased region" description="Low complexity" evidence="8">
    <location>
        <begin position="60"/>
        <end position="75"/>
    </location>
</feature>
<dbReference type="VEuPathDB" id="FungiDB:P175DRAFT_0525601"/>
<dbReference type="Proteomes" id="UP000034947">
    <property type="component" value="Unassembled WGS sequence"/>
</dbReference>
<evidence type="ECO:0000256" key="3">
    <source>
        <dbReference type="ARBA" id="ARBA00012744"/>
    </source>
</evidence>
<sequence>SEPQRPTKPSDAGGGPGGNPSLYEELARVELQVQNTGRRSGQTVIQVYVSFPRDVTEPPSSNSGSKTSNVSGGNSRFPTEKIDFPERVLRNFTKVALAPGESQTVSMTLTRKDLSYWSVHEQNWVMPEKEFYISVGHSSRDLPLGQPFAAY</sequence>
<evidence type="ECO:0000313" key="10">
    <source>
        <dbReference type="EMBL" id="KKK22169.1"/>
    </source>
</evidence>
<evidence type="ECO:0000256" key="4">
    <source>
        <dbReference type="ARBA" id="ARBA00022801"/>
    </source>
</evidence>
<gene>
    <name evidence="10" type="ORF">AOCH_007817</name>
</gene>
<comment type="similarity">
    <text evidence="2">Belongs to the glycosyl hydrolase 3 family.</text>
</comment>
<evidence type="ECO:0000256" key="5">
    <source>
        <dbReference type="ARBA" id="ARBA00023277"/>
    </source>
</evidence>
<accession>A0A0F8URK4</accession>
<dbReference type="InterPro" id="IPR013783">
    <property type="entry name" value="Ig-like_fold"/>
</dbReference>
<reference evidence="10 11" key="1">
    <citation type="submission" date="2015-02" db="EMBL/GenBank/DDBJ databases">
        <title>Draft Genome Sequences of Two Closely-Related Aflatoxigenic Aspergillus Species Obtained from the Cote d'Ivoire.</title>
        <authorList>
            <person name="Moore G.G."/>
            <person name="Beltz S.B."/>
            <person name="Mack B.M."/>
        </authorList>
    </citation>
    <scope>NUCLEOTIDE SEQUENCE [LARGE SCALE GENOMIC DNA]</scope>
    <source>
        <strain evidence="10 11">SRRC1432</strain>
    </source>
</reference>
<dbReference type="OrthoDB" id="4359105at2759"/>
<comment type="catalytic activity">
    <reaction evidence="1">
        <text>Hydrolysis of terminal, non-reducing beta-D-glucosyl residues with release of beta-D-glucose.</text>
        <dbReference type="EC" id="3.2.1.21"/>
    </reaction>
</comment>
<dbReference type="SMART" id="SM01217">
    <property type="entry name" value="Fn3_like"/>
    <property type="match status" value="1"/>
</dbReference>
<feature type="region of interest" description="Disordered" evidence="8">
    <location>
        <begin position="1"/>
        <end position="22"/>
    </location>
</feature>
<dbReference type="PANTHER" id="PTHR42715:SF20">
    <property type="entry name" value="BETA-GLUCOSIDASE E-RELATED"/>
    <property type="match status" value="1"/>
</dbReference>
<dbReference type="GO" id="GO:0009251">
    <property type="term" value="P:glucan catabolic process"/>
    <property type="evidence" value="ECO:0007669"/>
    <property type="project" value="TreeGrafter"/>
</dbReference>
<evidence type="ECO:0000256" key="8">
    <source>
        <dbReference type="SAM" id="MobiDB-lite"/>
    </source>
</evidence>
<dbReference type="InterPro" id="IPR026891">
    <property type="entry name" value="Fn3-like"/>
</dbReference>
<name>A0A0F8URK4_9EURO</name>